<dbReference type="EMBL" id="JABBWM010000067">
    <property type="protein sequence ID" value="KAG2097049.1"/>
    <property type="molecule type" value="Genomic_DNA"/>
</dbReference>
<proteinExistence type="predicted"/>
<evidence type="ECO:0000313" key="3">
    <source>
        <dbReference type="Proteomes" id="UP000823399"/>
    </source>
</evidence>
<dbReference type="PANTHER" id="PTHR12905">
    <property type="entry name" value="METALLOPHOSPHOESTERASE"/>
    <property type="match status" value="1"/>
</dbReference>
<dbReference type="SUPFAM" id="SSF56300">
    <property type="entry name" value="Metallo-dependent phosphatases"/>
    <property type="match status" value="1"/>
</dbReference>
<comment type="caution">
    <text evidence="2">The sequence shown here is derived from an EMBL/GenBank/DDBJ whole genome shotgun (WGS) entry which is preliminary data.</text>
</comment>
<dbReference type="InterPro" id="IPR029052">
    <property type="entry name" value="Metallo-depent_PP-like"/>
</dbReference>
<dbReference type="InterPro" id="IPR004843">
    <property type="entry name" value="Calcineurin-like_PHP"/>
</dbReference>
<dbReference type="InterPro" id="IPR051693">
    <property type="entry name" value="UPF0046_metallophosphoest"/>
</dbReference>
<organism evidence="2 3">
    <name type="scientific">Suillus discolor</name>
    <dbReference type="NCBI Taxonomy" id="1912936"/>
    <lineage>
        <taxon>Eukaryota</taxon>
        <taxon>Fungi</taxon>
        <taxon>Dikarya</taxon>
        <taxon>Basidiomycota</taxon>
        <taxon>Agaricomycotina</taxon>
        <taxon>Agaricomycetes</taxon>
        <taxon>Agaricomycetidae</taxon>
        <taxon>Boletales</taxon>
        <taxon>Suillineae</taxon>
        <taxon>Suillaceae</taxon>
        <taxon>Suillus</taxon>
    </lineage>
</organism>
<dbReference type="Pfam" id="PF00149">
    <property type="entry name" value="Metallophos"/>
    <property type="match status" value="1"/>
</dbReference>
<dbReference type="OrthoDB" id="630188at2759"/>
<protein>
    <submittedName>
        <fullName evidence="2">Metallophosphoesterase domain-containing protein 1</fullName>
    </submittedName>
</protein>
<dbReference type="PANTHER" id="PTHR12905:SF18">
    <property type="entry name" value="ESTER HYDROLASE, PUTATIVE (AFU_ORTHOLOGUE AFUA_4G03130)-RELATED"/>
    <property type="match status" value="1"/>
</dbReference>
<feature type="domain" description="Calcineurin-like phosphoesterase" evidence="1">
    <location>
        <begin position="48"/>
        <end position="228"/>
    </location>
</feature>
<accession>A0A9P7JPX1</accession>
<keyword evidence="3" id="KW-1185">Reference proteome</keyword>
<dbReference type="Proteomes" id="UP000823399">
    <property type="component" value="Unassembled WGS sequence"/>
</dbReference>
<gene>
    <name evidence="2" type="ORF">F5147DRAFT_754929</name>
</gene>
<dbReference type="RefSeq" id="XP_041288445.1">
    <property type="nucleotide sequence ID" value="XM_041440306.1"/>
</dbReference>
<dbReference type="CDD" id="cd07379">
    <property type="entry name" value="MPP_239FB"/>
    <property type="match status" value="1"/>
</dbReference>
<sequence length="299" mass="33245">MSGFDAIINRKAPSPWELFKTNPSLYIASKLYNGLNQQLLRPLSSPVRTICISDTHNTDISALIPPGDILIHAGDLTHSGTPSELQVTFDWLVSLPHEHKIVIAGNHDTYLQTAEGRSWVHTWRDRGIIYLEDEAHTIQVRGRAFKIFGSPFTPQHGNGAFQYPRTGVTGTPSRWSVIPNDTDILITHGPPHGHLDLVGLGCRALLARIWELGRTHPPVLHVFGHIHGGRGIENMPWNSAQSIWEDMVLKKGGWFQTMHLLWAILWGGRDNGIRTVAVNASVVGGPRDRDIRPPVVIDI</sequence>
<name>A0A9P7JPX1_9AGAM</name>
<dbReference type="GeneID" id="64702565"/>
<dbReference type="GO" id="GO:0016787">
    <property type="term" value="F:hydrolase activity"/>
    <property type="evidence" value="ECO:0007669"/>
    <property type="project" value="InterPro"/>
</dbReference>
<dbReference type="Gene3D" id="3.60.21.10">
    <property type="match status" value="1"/>
</dbReference>
<evidence type="ECO:0000313" key="2">
    <source>
        <dbReference type="EMBL" id="KAG2097049.1"/>
    </source>
</evidence>
<evidence type="ECO:0000259" key="1">
    <source>
        <dbReference type="Pfam" id="PF00149"/>
    </source>
</evidence>
<dbReference type="AlphaFoldDB" id="A0A9P7JPX1"/>
<reference evidence="2" key="1">
    <citation type="journal article" date="2020" name="New Phytol.">
        <title>Comparative genomics reveals dynamic genome evolution in host specialist ectomycorrhizal fungi.</title>
        <authorList>
            <person name="Lofgren L.A."/>
            <person name="Nguyen N.H."/>
            <person name="Vilgalys R."/>
            <person name="Ruytinx J."/>
            <person name="Liao H.L."/>
            <person name="Branco S."/>
            <person name="Kuo A."/>
            <person name="LaButti K."/>
            <person name="Lipzen A."/>
            <person name="Andreopoulos W."/>
            <person name="Pangilinan J."/>
            <person name="Riley R."/>
            <person name="Hundley H."/>
            <person name="Na H."/>
            <person name="Barry K."/>
            <person name="Grigoriev I.V."/>
            <person name="Stajich J.E."/>
            <person name="Kennedy P.G."/>
        </authorList>
    </citation>
    <scope>NUCLEOTIDE SEQUENCE</scope>
    <source>
        <strain evidence="2">FC423</strain>
    </source>
</reference>